<gene>
    <name evidence="2" type="ORF">FA13DRAFT_1720319</name>
</gene>
<proteinExistence type="predicted"/>
<organism evidence="2 3">
    <name type="scientific">Coprinellus micaceus</name>
    <name type="common">Glistening ink-cap mushroom</name>
    <name type="synonym">Coprinus micaceus</name>
    <dbReference type="NCBI Taxonomy" id="71717"/>
    <lineage>
        <taxon>Eukaryota</taxon>
        <taxon>Fungi</taxon>
        <taxon>Dikarya</taxon>
        <taxon>Basidiomycota</taxon>
        <taxon>Agaricomycotina</taxon>
        <taxon>Agaricomycetes</taxon>
        <taxon>Agaricomycetidae</taxon>
        <taxon>Agaricales</taxon>
        <taxon>Agaricineae</taxon>
        <taxon>Psathyrellaceae</taxon>
        <taxon>Coprinellus</taxon>
    </lineage>
</organism>
<dbReference type="OrthoDB" id="3081638at2759"/>
<name>A0A4Y7S9M6_COPMI</name>
<evidence type="ECO:0000313" key="3">
    <source>
        <dbReference type="Proteomes" id="UP000298030"/>
    </source>
</evidence>
<comment type="caution">
    <text evidence="2">The sequence shown here is derived from an EMBL/GenBank/DDBJ whole genome shotgun (WGS) entry which is preliminary data.</text>
</comment>
<keyword evidence="3" id="KW-1185">Reference proteome</keyword>
<reference evidence="2 3" key="1">
    <citation type="journal article" date="2019" name="Nat. Ecol. Evol.">
        <title>Megaphylogeny resolves global patterns of mushroom evolution.</title>
        <authorList>
            <person name="Varga T."/>
            <person name="Krizsan K."/>
            <person name="Foldi C."/>
            <person name="Dima B."/>
            <person name="Sanchez-Garcia M."/>
            <person name="Sanchez-Ramirez S."/>
            <person name="Szollosi G.J."/>
            <person name="Szarkandi J.G."/>
            <person name="Papp V."/>
            <person name="Albert L."/>
            <person name="Andreopoulos W."/>
            <person name="Angelini C."/>
            <person name="Antonin V."/>
            <person name="Barry K.W."/>
            <person name="Bougher N.L."/>
            <person name="Buchanan P."/>
            <person name="Buyck B."/>
            <person name="Bense V."/>
            <person name="Catcheside P."/>
            <person name="Chovatia M."/>
            <person name="Cooper J."/>
            <person name="Damon W."/>
            <person name="Desjardin D."/>
            <person name="Finy P."/>
            <person name="Geml J."/>
            <person name="Haridas S."/>
            <person name="Hughes K."/>
            <person name="Justo A."/>
            <person name="Karasinski D."/>
            <person name="Kautmanova I."/>
            <person name="Kiss B."/>
            <person name="Kocsube S."/>
            <person name="Kotiranta H."/>
            <person name="LaButti K.M."/>
            <person name="Lechner B.E."/>
            <person name="Liimatainen K."/>
            <person name="Lipzen A."/>
            <person name="Lukacs Z."/>
            <person name="Mihaltcheva S."/>
            <person name="Morgado L.N."/>
            <person name="Niskanen T."/>
            <person name="Noordeloos M.E."/>
            <person name="Ohm R.A."/>
            <person name="Ortiz-Santana B."/>
            <person name="Ovrebo C."/>
            <person name="Racz N."/>
            <person name="Riley R."/>
            <person name="Savchenko A."/>
            <person name="Shiryaev A."/>
            <person name="Soop K."/>
            <person name="Spirin V."/>
            <person name="Szebenyi C."/>
            <person name="Tomsovsky M."/>
            <person name="Tulloss R.E."/>
            <person name="Uehling J."/>
            <person name="Grigoriev I.V."/>
            <person name="Vagvolgyi C."/>
            <person name="Papp T."/>
            <person name="Martin F.M."/>
            <person name="Miettinen O."/>
            <person name="Hibbett D.S."/>
            <person name="Nagy L.G."/>
        </authorList>
    </citation>
    <scope>NUCLEOTIDE SEQUENCE [LARGE SCALE GENOMIC DNA]</scope>
    <source>
        <strain evidence="2 3">FP101781</strain>
    </source>
</reference>
<dbReference type="EMBL" id="QPFP01000281">
    <property type="protein sequence ID" value="TEB18205.1"/>
    <property type="molecule type" value="Genomic_DNA"/>
</dbReference>
<accession>A0A4Y7S9M6</accession>
<dbReference type="AlphaFoldDB" id="A0A4Y7S9M6"/>
<protein>
    <submittedName>
        <fullName evidence="2">Uncharacterized protein</fullName>
    </submittedName>
</protein>
<sequence>MAEPRLIRKHMPSFTLALSTLLEESESSSSSHSLKSPASSKSDLMRTMDTRSERYFEYPVHLPDGDDTFDGLQDYDSETEVDYYDDLEDVTVYDEVPKMRFMFFRRLVWKMLRRCPECGEKLGPLEMEEGHLETTKKKWITSVFNSSSALDLRRS</sequence>
<feature type="region of interest" description="Disordered" evidence="1">
    <location>
        <begin position="25"/>
        <end position="45"/>
    </location>
</feature>
<evidence type="ECO:0000256" key="1">
    <source>
        <dbReference type="SAM" id="MobiDB-lite"/>
    </source>
</evidence>
<evidence type="ECO:0000313" key="2">
    <source>
        <dbReference type="EMBL" id="TEB18205.1"/>
    </source>
</evidence>
<feature type="compositionally biased region" description="Low complexity" evidence="1">
    <location>
        <begin position="25"/>
        <end position="42"/>
    </location>
</feature>
<dbReference type="Proteomes" id="UP000298030">
    <property type="component" value="Unassembled WGS sequence"/>
</dbReference>